<feature type="compositionally biased region" description="Low complexity" evidence="1">
    <location>
        <begin position="29"/>
        <end position="45"/>
    </location>
</feature>
<keyword evidence="3" id="KW-1185">Reference proteome</keyword>
<protein>
    <submittedName>
        <fullName evidence="2">Uncharacterized protein</fullName>
    </submittedName>
</protein>
<evidence type="ECO:0000313" key="3">
    <source>
        <dbReference type="Proteomes" id="UP000026961"/>
    </source>
</evidence>
<sequence length="164" mass="18733">IISSYDLTRNYSHLHRVRRLLLSQENIAPLSSSSSSSSRLQPAARSRARWSRSTIRDILPTTSTRTIQPAIFGRARLELARAEIQSWKLRPRTTASEELAPWPTSSAQQHRPRPSLPFTFTTRLRRRPARWRTAPGAPAAALAGCRRPCRRRRLVILLPRPSPR</sequence>
<name>A0A0E0AB83_9ORYZ</name>
<dbReference type="Proteomes" id="UP000026961">
    <property type="component" value="Chromosome 6"/>
</dbReference>
<dbReference type="AlphaFoldDB" id="A0A0E0AB83"/>
<proteinExistence type="predicted"/>
<organism evidence="2">
    <name type="scientific">Oryza glumipatula</name>
    <dbReference type="NCBI Taxonomy" id="40148"/>
    <lineage>
        <taxon>Eukaryota</taxon>
        <taxon>Viridiplantae</taxon>
        <taxon>Streptophyta</taxon>
        <taxon>Embryophyta</taxon>
        <taxon>Tracheophyta</taxon>
        <taxon>Spermatophyta</taxon>
        <taxon>Magnoliopsida</taxon>
        <taxon>Liliopsida</taxon>
        <taxon>Poales</taxon>
        <taxon>Poaceae</taxon>
        <taxon>BOP clade</taxon>
        <taxon>Oryzoideae</taxon>
        <taxon>Oryzeae</taxon>
        <taxon>Oryzinae</taxon>
        <taxon>Oryza</taxon>
    </lineage>
</organism>
<evidence type="ECO:0000313" key="2">
    <source>
        <dbReference type="EnsemblPlants" id="OGLUM06G20410.3"/>
    </source>
</evidence>
<accession>A0A0E0AB83</accession>
<dbReference type="HOGENOM" id="CLU_1623233_0_0_1"/>
<feature type="region of interest" description="Disordered" evidence="1">
    <location>
        <begin position="29"/>
        <end position="48"/>
    </location>
</feature>
<evidence type="ECO:0000256" key="1">
    <source>
        <dbReference type="SAM" id="MobiDB-lite"/>
    </source>
</evidence>
<dbReference type="Gramene" id="OGLUM06G20410.3">
    <property type="protein sequence ID" value="OGLUM06G20410.3"/>
    <property type="gene ID" value="OGLUM06G20410"/>
</dbReference>
<reference evidence="2" key="2">
    <citation type="submission" date="2018-05" db="EMBL/GenBank/DDBJ databases">
        <title>OgluRS3 (Oryza glumaepatula Reference Sequence Version 3).</title>
        <authorList>
            <person name="Zhang J."/>
            <person name="Kudrna D."/>
            <person name="Lee S."/>
            <person name="Talag J."/>
            <person name="Welchert J."/>
            <person name="Wing R.A."/>
        </authorList>
    </citation>
    <scope>NUCLEOTIDE SEQUENCE [LARGE SCALE GENOMIC DNA]</scope>
</reference>
<reference evidence="2" key="1">
    <citation type="submission" date="2015-04" db="UniProtKB">
        <authorList>
            <consortium name="EnsemblPlants"/>
        </authorList>
    </citation>
    <scope>IDENTIFICATION</scope>
</reference>
<dbReference type="EnsemblPlants" id="OGLUM06G20410.3">
    <property type="protein sequence ID" value="OGLUM06G20410.3"/>
    <property type="gene ID" value="OGLUM06G20410"/>
</dbReference>